<feature type="domain" description="AB hydrolase-1" evidence="1">
    <location>
        <begin position="84"/>
        <end position="263"/>
    </location>
</feature>
<evidence type="ECO:0000313" key="3">
    <source>
        <dbReference type="Proteomes" id="UP000484885"/>
    </source>
</evidence>
<dbReference type="InterPro" id="IPR029058">
    <property type="entry name" value="AB_hydrolase_fold"/>
</dbReference>
<sequence>MTVRKHNPPGKKSLALLLALPLVVFALVASWIFWAETHPDLERDLRVTAQAQLEEWLPEVVSPEPGTIGFSPASEDHSGPEPDVVLIHGLDEPGGIWDEMAAAMAEAGLTAWEFRYPNDQAIDHSADLLAEQWPTLETETVFLVGHSMGGLVIRDFVSRHRHPVEGPPAVGGATVGGVIMIGTPNQGSEWARLRAWLEIREWMADLPEGRASLFAGLRDGTGAAKIDLRPGSRFLSELNARAWPDAVPMLILGGQLTEPTPEMLVGLRRLADDLGIDDFDQVVEKWWRDAGEGVGDGAVSVESLAVPGGPEPVLLPASHRGLLLTMPLSEQQPPAIEAVVEQLRDWRSAN</sequence>
<dbReference type="PANTHER" id="PTHR37946:SF1">
    <property type="entry name" value="SLL1969 PROTEIN"/>
    <property type="match status" value="1"/>
</dbReference>
<dbReference type="PANTHER" id="PTHR37946">
    <property type="entry name" value="SLL1969 PROTEIN"/>
    <property type="match status" value="1"/>
</dbReference>
<dbReference type="RefSeq" id="WP_164212231.1">
    <property type="nucleotide sequence ID" value="NZ_JAAGSC010000044.1"/>
</dbReference>
<keyword evidence="2" id="KW-0378">Hydrolase</keyword>
<gene>
    <name evidence="2" type="ORF">G3I74_14010</name>
</gene>
<evidence type="ECO:0000259" key="1">
    <source>
        <dbReference type="Pfam" id="PF12697"/>
    </source>
</evidence>
<keyword evidence="3" id="KW-1185">Reference proteome</keyword>
<dbReference type="InterPro" id="IPR000073">
    <property type="entry name" value="AB_hydrolase_1"/>
</dbReference>
<dbReference type="Pfam" id="PF12697">
    <property type="entry name" value="Abhydrolase_6"/>
    <property type="match status" value="1"/>
</dbReference>
<dbReference type="EMBL" id="JAAGSC010000044">
    <property type="protein sequence ID" value="NDY96844.1"/>
    <property type="molecule type" value="Genomic_DNA"/>
</dbReference>
<dbReference type="Proteomes" id="UP000484885">
    <property type="component" value="Unassembled WGS sequence"/>
</dbReference>
<dbReference type="SUPFAM" id="SSF53474">
    <property type="entry name" value="alpha/beta-Hydrolases"/>
    <property type="match status" value="1"/>
</dbReference>
<dbReference type="GO" id="GO:0016787">
    <property type="term" value="F:hydrolase activity"/>
    <property type="evidence" value="ECO:0007669"/>
    <property type="project" value="UniProtKB-KW"/>
</dbReference>
<evidence type="ECO:0000313" key="2">
    <source>
        <dbReference type="EMBL" id="NDY96844.1"/>
    </source>
</evidence>
<proteinExistence type="predicted"/>
<dbReference type="AlphaFoldDB" id="A0A845V2A5"/>
<organism evidence="2 3">
    <name type="scientific">Wenzhouxiangella limi</name>
    <dbReference type="NCBI Taxonomy" id="2707351"/>
    <lineage>
        <taxon>Bacteria</taxon>
        <taxon>Pseudomonadati</taxon>
        <taxon>Pseudomonadota</taxon>
        <taxon>Gammaproteobacteria</taxon>
        <taxon>Chromatiales</taxon>
        <taxon>Wenzhouxiangellaceae</taxon>
        <taxon>Wenzhouxiangella</taxon>
    </lineage>
</organism>
<name>A0A845V2A5_9GAMM</name>
<reference evidence="2 3" key="1">
    <citation type="submission" date="2020-02" db="EMBL/GenBank/DDBJ databases">
        <authorList>
            <person name="Zhang X.-Y."/>
        </authorList>
    </citation>
    <scope>NUCLEOTIDE SEQUENCE [LARGE SCALE GENOMIC DNA]</scope>
    <source>
        <strain evidence="2 3">C33</strain>
    </source>
</reference>
<accession>A0A845V2A5</accession>
<protein>
    <submittedName>
        <fullName evidence="2">Alpha/beta hydrolase</fullName>
    </submittedName>
</protein>
<dbReference type="Gene3D" id="3.40.50.1820">
    <property type="entry name" value="alpha/beta hydrolase"/>
    <property type="match status" value="1"/>
</dbReference>
<comment type="caution">
    <text evidence="2">The sequence shown here is derived from an EMBL/GenBank/DDBJ whole genome shotgun (WGS) entry which is preliminary data.</text>
</comment>